<evidence type="ECO:0000313" key="3">
    <source>
        <dbReference type="Proteomes" id="UP001500016"/>
    </source>
</evidence>
<dbReference type="RefSeq" id="WP_344534559.1">
    <property type="nucleotide sequence ID" value="NZ_BAAAPE010000023.1"/>
</dbReference>
<proteinExistence type="predicted"/>
<sequence length="212" mass="23784">MSEDLPHLRVETWHQAVPPAAVPVPAAHVAELHRARAIASLPGIGLLHDLRVLGEARRDADGTDRLDLVPELDYWRTRITPERPVIPRRVDVDRVWIEHRLDYEPDEDQEQRPVPPPGDAGALLRRLAPGPDQPGARTPVPARTVAHLHGRRIIQATPLGFAWDLRAVSEPYDTDGEIVLNLTSAYDYHRLLLTGQAPDDLTPCPLYLLWTE</sequence>
<organism evidence="2 3">
    <name type="scientific">Streptomyces albiaxialis</name>
    <dbReference type="NCBI Taxonomy" id="329523"/>
    <lineage>
        <taxon>Bacteria</taxon>
        <taxon>Bacillati</taxon>
        <taxon>Actinomycetota</taxon>
        <taxon>Actinomycetes</taxon>
        <taxon>Kitasatosporales</taxon>
        <taxon>Streptomycetaceae</taxon>
        <taxon>Streptomyces</taxon>
    </lineage>
</organism>
<comment type="caution">
    <text evidence="2">The sequence shown here is derived from an EMBL/GenBank/DDBJ whole genome shotgun (WGS) entry which is preliminary data.</text>
</comment>
<gene>
    <name evidence="2" type="ORF">GCM10009801_73130</name>
</gene>
<name>A0ABP5ILU1_9ACTN</name>
<evidence type="ECO:0000313" key="2">
    <source>
        <dbReference type="EMBL" id="GAA2100531.1"/>
    </source>
</evidence>
<dbReference type="Proteomes" id="UP001500016">
    <property type="component" value="Unassembled WGS sequence"/>
</dbReference>
<feature type="region of interest" description="Disordered" evidence="1">
    <location>
        <begin position="103"/>
        <end position="139"/>
    </location>
</feature>
<dbReference type="EMBL" id="BAAAPE010000023">
    <property type="protein sequence ID" value="GAA2100531.1"/>
    <property type="molecule type" value="Genomic_DNA"/>
</dbReference>
<protein>
    <submittedName>
        <fullName evidence="2">Uncharacterized protein</fullName>
    </submittedName>
</protein>
<keyword evidence="3" id="KW-1185">Reference proteome</keyword>
<evidence type="ECO:0000256" key="1">
    <source>
        <dbReference type="SAM" id="MobiDB-lite"/>
    </source>
</evidence>
<accession>A0ABP5ILU1</accession>
<reference evidence="3" key="1">
    <citation type="journal article" date="2019" name="Int. J. Syst. Evol. Microbiol.">
        <title>The Global Catalogue of Microorganisms (GCM) 10K type strain sequencing project: providing services to taxonomists for standard genome sequencing and annotation.</title>
        <authorList>
            <consortium name="The Broad Institute Genomics Platform"/>
            <consortium name="The Broad Institute Genome Sequencing Center for Infectious Disease"/>
            <person name="Wu L."/>
            <person name="Ma J."/>
        </authorList>
    </citation>
    <scope>NUCLEOTIDE SEQUENCE [LARGE SCALE GENOMIC DNA]</scope>
    <source>
        <strain evidence="3">JCM 15478</strain>
    </source>
</reference>